<dbReference type="Pfam" id="PF03717">
    <property type="entry name" value="PBP_dimer"/>
    <property type="match status" value="1"/>
</dbReference>
<name>A0A1E5T674_9BACT</name>
<keyword evidence="4" id="KW-0378">Hydrolase</keyword>
<keyword evidence="15" id="KW-1185">Reference proteome</keyword>
<dbReference type="InterPro" id="IPR005311">
    <property type="entry name" value="PBP_dimer"/>
</dbReference>
<keyword evidence="14" id="KW-0808">Transferase</keyword>
<comment type="subcellular location">
    <subcellularLocation>
        <location evidence="2">Cell membrane</location>
    </subcellularLocation>
    <subcellularLocation>
        <location evidence="1">Membrane</location>
        <topology evidence="1">Single-pass membrane protein</topology>
    </subcellularLocation>
</comment>
<evidence type="ECO:0000256" key="9">
    <source>
        <dbReference type="ARBA" id="ARBA00023136"/>
    </source>
</evidence>
<evidence type="ECO:0000313" key="14">
    <source>
        <dbReference type="EMBL" id="OEK06807.1"/>
    </source>
</evidence>
<evidence type="ECO:0000313" key="15">
    <source>
        <dbReference type="Proteomes" id="UP000095552"/>
    </source>
</evidence>
<keyword evidence="4" id="KW-0121">Carboxypeptidase</keyword>
<dbReference type="GO" id="GO:0071972">
    <property type="term" value="F:peptidoglycan L,D-transpeptidase activity"/>
    <property type="evidence" value="ECO:0007669"/>
    <property type="project" value="TreeGrafter"/>
</dbReference>
<gene>
    <name evidence="14" type="ORF">BFP71_03880</name>
</gene>
<proteinExistence type="predicted"/>
<dbReference type="GO" id="GO:0071555">
    <property type="term" value="P:cell wall organization"/>
    <property type="evidence" value="ECO:0007669"/>
    <property type="project" value="UniProtKB-KW"/>
</dbReference>
<feature type="transmembrane region" description="Helical" evidence="11">
    <location>
        <begin position="7"/>
        <end position="30"/>
    </location>
</feature>
<evidence type="ECO:0000256" key="3">
    <source>
        <dbReference type="ARBA" id="ARBA00022475"/>
    </source>
</evidence>
<keyword evidence="10" id="KW-0961">Cell wall biogenesis/degradation</keyword>
<accession>A0A1E5T674</accession>
<dbReference type="InterPro" id="IPR012338">
    <property type="entry name" value="Beta-lactam/transpept-like"/>
</dbReference>
<evidence type="ECO:0000256" key="7">
    <source>
        <dbReference type="ARBA" id="ARBA00022984"/>
    </source>
</evidence>
<dbReference type="InterPro" id="IPR036138">
    <property type="entry name" value="PBP_dimer_sf"/>
</dbReference>
<keyword evidence="5 11" id="KW-0812">Transmembrane</keyword>
<dbReference type="Gene3D" id="3.30.1390.30">
    <property type="entry name" value="Penicillin-binding protein 2a, domain 3"/>
    <property type="match status" value="1"/>
</dbReference>
<dbReference type="EMBL" id="MDGQ01000003">
    <property type="protein sequence ID" value="OEK06807.1"/>
    <property type="molecule type" value="Genomic_DNA"/>
</dbReference>
<keyword evidence="6" id="KW-0133">Cell shape</keyword>
<feature type="domain" description="Penicillin-binding protein transpeptidase" evidence="12">
    <location>
        <begin position="252"/>
        <end position="575"/>
    </location>
</feature>
<dbReference type="STRING" id="1563681.BFP71_03880"/>
<dbReference type="InterPro" id="IPR001460">
    <property type="entry name" value="PCN-bd_Tpept"/>
</dbReference>
<evidence type="ECO:0000256" key="6">
    <source>
        <dbReference type="ARBA" id="ARBA00022960"/>
    </source>
</evidence>
<dbReference type="InterPro" id="IPR050515">
    <property type="entry name" value="Beta-lactam/transpept"/>
</dbReference>
<sequence>MLENRRYIIQGFFVFIGLVFLVKLFALQIVNDTYSRQAESNTRQRIVEYPFRGLIYDRNDKLIVYNEPIYDLMVIPKDIQVTDTTSFCNLFEITKEDFEKNVLNARKYSYVKPSTFLKKISHEKYAQIQDQLYKFRGFYVNPRTVRRYSKPLLANELGYIGEVDQDFLDKDTTNSYKPGDYLGITGLEESYEDLLRGKRGVSYKLVNVSGIVKGAYKGGSNDTASIPGKNLISTIDLPLQEYAEKLLDGKRGSVVAIEPSSGEILVMASAPTYDPNLLTGKNLGDNFNKIKVDTTAPLFNRPIMARYPPGSIFKTVQALIALDKGVTTVDEKIKVNLTNIGDHAPAGIYDVKKGIRYSSNNYFYEVMRRVVLRGKGSNLFTDSAIGMDEWSEAVKKFGFGNVLGIDIPGEVPGNVPNTATYDKMHGKGRWAYSGVKSLSIGQGELLVTPLQVANLGAIIANRGHYIKPHLIKGIKENGKIEEFEYEKVYTGDHTEYYPEIIEGMAQAAKQTAPRAIINDIEIIGKTGTAENGKKDETLDHSVFMAFAPRENPKIAIAVYVENSGMGGRAAGMTASLIIEKYLRGYIKKNWWKREEYVLKGDFID</sequence>
<evidence type="ECO:0000256" key="11">
    <source>
        <dbReference type="SAM" id="Phobius"/>
    </source>
</evidence>
<reference evidence="14 15" key="1">
    <citation type="submission" date="2016-08" db="EMBL/GenBank/DDBJ databases">
        <title>Draft genome of Fabibacter sp. strain SK-8.</title>
        <authorList>
            <person name="Wong S.-K."/>
            <person name="Hamasaki K."/>
            <person name="Yoshizawa S."/>
        </authorList>
    </citation>
    <scope>NUCLEOTIDE SEQUENCE [LARGE SCALE GENOMIC DNA]</scope>
    <source>
        <strain evidence="14 15">SK-8</strain>
    </source>
</reference>
<keyword evidence="3" id="KW-1003">Cell membrane</keyword>
<dbReference type="Gene3D" id="3.90.1310.10">
    <property type="entry name" value="Penicillin-binding protein 2a (Domain 2)"/>
    <property type="match status" value="1"/>
</dbReference>
<dbReference type="AlphaFoldDB" id="A0A1E5T674"/>
<dbReference type="GO" id="GO:0009252">
    <property type="term" value="P:peptidoglycan biosynthetic process"/>
    <property type="evidence" value="ECO:0007669"/>
    <property type="project" value="UniProtKB-KW"/>
</dbReference>
<evidence type="ECO:0000259" key="12">
    <source>
        <dbReference type="Pfam" id="PF00905"/>
    </source>
</evidence>
<dbReference type="RefSeq" id="WP_069834119.1">
    <property type="nucleotide sequence ID" value="NZ_MDGQ01000003.1"/>
</dbReference>
<dbReference type="Pfam" id="PF00905">
    <property type="entry name" value="Transpeptidase"/>
    <property type="match status" value="1"/>
</dbReference>
<keyword evidence="7" id="KW-0573">Peptidoglycan synthesis</keyword>
<feature type="domain" description="Penicillin-binding protein dimerisation" evidence="13">
    <location>
        <begin position="49"/>
        <end position="211"/>
    </location>
</feature>
<dbReference type="Proteomes" id="UP000095552">
    <property type="component" value="Unassembled WGS sequence"/>
</dbReference>
<keyword evidence="4" id="KW-0645">Protease</keyword>
<evidence type="ECO:0000259" key="13">
    <source>
        <dbReference type="Pfam" id="PF03717"/>
    </source>
</evidence>
<keyword evidence="9 11" id="KW-0472">Membrane</keyword>
<keyword evidence="8 11" id="KW-1133">Transmembrane helix</keyword>
<evidence type="ECO:0000256" key="4">
    <source>
        <dbReference type="ARBA" id="ARBA00022645"/>
    </source>
</evidence>
<evidence type="ECO:0000256" key="8">
    <source>
        <dbReference type="ARBA" id="ARBA00022989"/>
    </source>
</evidence>
<dbReference type="Gene3D" id="3.40.710.10">
    <property type="entry name" value="DD-peptidase/beta-lactamase superfamily"/>
    <property type="match status" value="1"/>
</dbReference>
<evidence type="ECO:0000256" key="2">
    <source>
        <dbReference type="ARBA" id="ARBA00004236"/>
    </source>
</evidence>
<comment type="caution">
    <text evidence="14">The sequence shown here is derived from an EMBL/GenBank/DDBJ whole genome shotgun (WGS) entry which is preliminary data.</text>
</comment>
<dbReference type="OrthoDB" id="9766847at2"/>
<evidence type="ECO:0000256" key="10">
    <source>
        <dbReference type="ARBA" id="ARBA00023316"/>
    </source>
</evidence>
<dbReference type="GO" id="GO:0016740">
    <property type="term" value="F:transferase activity"/>
    <property type="evidence" value="ECO:0007669"/>
    <property type="project" value="UniProtKB-KW"/>
</dbReference>
<evidence type="ECO:0000256" key="5">
    <source>
        <dbReference type="ARBA" id="ARBA00022692"/>
    </source>
</evidence>
<evidence type="ECO:0000256" key="1">
    <source>
        <dbReference type="ARBA" id="ARBA00004167"/>
    </source>
</evidence>
<protein>
    <submittedName>
        <fullName evidence="14">Peptidoglycan glycosyltransferase</fullName>
    </submittedName>
</protein>
<dbReference type="GO" id="GO:0005886">
    <property type="term" value="C:plasma membrane"/>
    <property type="evidence" value="ECO:0007669"/>
    <property type="project" value="UniProtKB-SubCell"/>
</dbReference>
<dbReference type="PANTHER" id="PTHR30627:SF2">
    <property type="entry name" value="PEPTIDOGLYCAN D,D-TRANSPEPTIDASE MRDA"/>
    <property type="match status" value="1"/>
</dbReference>
<dbReference type="PANTHER" id="PTHR30627">
    <property type="entry name" value="PEPTIDOGLYCAN D,D-TRANSPEPTIDASE"/>
    <property type="match status" value="1"/>
</dbReference>
<dbReference type="GO" id="GO:0008360">
    <property type="term" value="P:regulation of cell shape"/>
    <property type="evidence" value="ECO:0007669"/>
    <property type="project" value="UniProtKB-KW"/>
</dbReference>
<dbReference type="SUPFAM" id="SSF56519">
    <property type="entry name" value="Penicillin binding protein dimerisation domain"/>
    <property type="match status" value="1"/>
</dbReference>
<dbReference type="SUPFAM" id="SSF56601">
    <property type="entry name" value="beta-lactamase/transpeptidase-like"/>
    <property type="match status" value="1"/>
</dbReference>
<organism evidence="14 15">
    <name type="scientific">Roseivirga misakiensis</name>
    <dbReference type="NCBI Taxonomy" id="1563681"/>
    <lineage>
        <taxon>Bacteria</taxon>
        <taxon>Pseudomonadati</taxon>
        <taxon>Bacteroidota</taxon>
        <taxon>Cytophagia</taxon>
        <taxon>Cytophagales</taxon>
        <taxon>Roseivirgaceae</taxon>
        <taxon>Roseivirga</taxon>
    </lineage>
</organism>
<dbReference type="GO" id="GO:0008658">
    <property type="term" value="F:penicillin binding"/>
    <property type="evidence" value="ECO:0007669"/>
    <property type="project" value="InterPro"/>
</dbReference>